<evidence type="ECO:0000256" key="1">
    <source>
        <dbReference type="SAM" id="MobiDB-lite"/>
    </source>
</evidence>
<dbReference type="Gene3D" id="6.10.160.20">
    <property type="match status" value="1"/>
</dbReference>
<accession>A0A9P6VKM6</accession>
<protein>
    <recommendedName>
        <fullName evidence="2">Histone deacetylase complex subunit SAP30 Sin3 binding domain-containing protein</fullName>
    </recommendedName>
</protein>
<dbReference type="EMBL" id="VNKQ01000008">
    <property type="protein sequence ID" value="KAG0649342.1"/>
    <property type="molecule type" value="Genomic_DNA"/>
</dbReference>
<feature type="non-terminal residue" evidence="3">
    <location>
        <position position="1"/>
    </location>
</feature>
<feature type="domain" description="Histone deacetylase complex subunit SAP30 Sin3 binding" evidence="2">
    <location>
        <begin position="139"/>
        <end position="170"/>
    </location>
</feature>
<feature type="compositionally biased region" description="Basic and acidic residues" evidence="1">
    <location>
        <begin position="15"/>
        <end position="31"/>
    </location>
</feature>
<keyword evidence="4" id="KW-1185">Reference proteome</keyword>
<organism evidence="3 4">
    <name type="scientific">Hyphodiscus hymeniophilus</name>
    <dbReference type="NCBI Taxonomy" id="353542"/>
    <lineage>
        <taxon>Eukaryota</taxon>
        <taxon>Fungi</taxon>
        <taxon>Dikarya</taxon>
        <taxon>Ascomycota</taxon>
        <taxon>Pezizomycotina</taxon>
        <taxon>Leotiomycetes</taxon>
        <taxon>Helotiales</taxon>
        <taxon>Hyphodiscaceae</taxon>
        <taxon>Hyphodiscus</taxon>
    </lineage>
</organism>
<proteinExistence type="predicted"/>
<dbReference type="AlphaFoldDB" id="A0A9P6VKM6"/>
<feature type="region of interest" description="Disordered" evidence="1">
    <location>
        <begin position="118"/>
        <end position="140"/>
    </location>
</feature>
<evidence type="ECO:0000259" key="2">
    <source>
        <dbReference type="Pfam" id="PF13867"/>
    </source>
</evidence>
<gene>
    <name evidence="3" type="ORF">D0Z07_4506</name>
</gene>
<reference evidence="3" key="1">
    <citation type="submission" date="2019-07" db="EMBL/GenBank/DDBJ databases">
        <title>Hyphodiscus hymeniophilus genome sequencing and assembly.</title>
        <authorList>
            <person name="Kramer G."/>
            <person name="Nodwell J."/>
        </authorList>
    </citation>
    <scope>NUCLEOTIDE SEQUENCE</scope>
    <source>
        <strain evidence="3">ATCC 34498</strain>
    </source>
</reference>
<name>A0A9P6VKM6_9HELO</name>
<dbReference type="Pfam" id="PF13867">
    <property type="entry name" value="SAP30_Sin3_bdg"/>
    <property type="match status" value="1"/>
</dbReference>
<dbReference type="InterPro" id="IPR038291">
    <property type="entry name" value="SAP30_C_sf"/>
</dbReference>
<evidence type="ECO:0000313" key="4">
    <source>
        <dbReference type="Proteomes" id="UP000785200"/>
    </source>
</evidence>
<comment type="caution">
    <text evidence="3">The sequence shown here is derived from an EMBL/GenBank/DDBJ whole genome shotgun (WGS) entry which is preliminary data.</text>
</comment>
<feature type="region of interest" description="Disordered" evidence="1">
    <location>
        <begin position="62"/>
        <end position="81"/>
    </location>
</feature>
<evidence type="ECO:0000313" key="3">
    <source>
        <dbReference type="EMBL" id="KAG0649342.1"/>
    </source>
</evidence>
<sequence>SVFKHCEMPPPRSRPQPDDSRSEASSTKEKLASSAIATINGKGRRVANSAVTGSSLRDVVTAGPSGTAAGTAGNSGSESSAGIQWTKIEPSILHGYRYDYRLNTPASFNKPYNQLVLQNSPMGRMSPTMARRKEQRRQGKDQLANSVRKHFNSMGIAENEVVVDFLYKVRWQGWCPASEALPKF</sequence>
<dbReference type="InterPro" id="IPR025718">
    <property type="entry name" value="SAP30_Sin3-bd"/>
</dbReference>
<dbReference type="Proteomes" id="UP000785200">
    <property type="component" value="Unassembled WGS sequence"/>
</dbReference>
<feature type="region of interest" description="Disordered" evidence="1">
    <location>
        <begin position="1"/>
        <end position="35"/>
    </location>
</feature>
<dbReference type="OrthoDB" id="510958at2759"/>